<dbReference type="EMBL" id="BMUB01000001">
    <property type="protein sequence ID" value="GGU55354.1"/>
    <property type="molecule type" value="Genomic_DNA"/>
</dbReference>
<accession>A0A8H9HH17</accession>
<comment type="caution">
    <text evidence="1">The sequence shown here is derived from an EMBL/GenBank/DDBJ whole genome shotgun (WGS) entry which is preliminary data.</text>
</comment>
<evidence type="ECO:0000313" key="2">
    <source>
        <dbReference type="Proteomes" id="UP000610124"/>
    </source>
</evidence>
<reference evidence="1" key="2">
    <citation type="submission" date="2020-09" db="EMBL/GenBank/DDBJ databases">
        <authorList>
            <person name="Sun Q."/>
            <person name="Ohkuma M."/>
        </authorList>
    </citation>
    <scope>NUCLEOTIDE SEQUENCE</scope>
    <source>
        <strain evidence="1">JCM 4434</strain>
    </source>
</reference>
<dbReference type="Pfam" id="PF07485">
    <property type="entry name" value="DUF1529"/>
    <property type="match status" value="2"/>
</dbReference>
<proteinExistence type="predicted"/>
<dbReference type="InterPro" id="IPR006311">
    <property type="entry name" value="TAT_signal"/>
</dbReference>
<evidence type="ECO:0000313" key="1">
    <source>
        <dbReference type="EMBL" id="GGU55354.1"/>
    </source>
</evidence>
<sequence>MKTEDATPGNPVPPALPRRPLLAAAGLMPVLAGLVGAACTTSAAAHGSGGMGPAPTPVTTSEADWSDVVRALGRPGGLIRSTYHHTPFPRHDLHVVSRGVVITPGLALGSHASFARYDDGSTLMMGDLVVTAEELPAFTDALQAQGIALTALHKHLPGQRPEVWWTHVCAHGHDAVALARGLRTALDRTGTPAPRPHRPHRPHRPLDLDTAGIDAALGAAGNSSEDVHSCIFLRRETVVDEGHVLPPGLGATSAFNFQPLGRGRAALSGDLAMVATEVQEVLALLRRGGIELVELHNHGLTDEPRLFFIHIWAEGDAVDLARRVRPAVAATNVVPATT</sequence>
<dbReference type="PROSITE" id="PS51318">
    <property type="entry name" value="TAT"/>
    <property type="match status" value="1"/>
</dbReference>
<dbReference type="Proteomes" id="UP000610124">
    <property type="component" value="Unassembled WGS sequence"/>
</dbReference>
<dbReference type="AlphaFoldDB" id="A0A8H9HH17"/>
<protein>
    <recommendedName>
        <fullName evidence="3">Peptidase M23</fullName>
    </recommendedName>
</protein>
<gene>
    <name evidence="1" type="primary">lppY</name>
    <name evidence="1" type="ORF">GCM10010502_01890</name>
</gene>
<reference evidence="1" key="1">
    <citation type="journal article" date="2014" name="Int. J. Syst. Evol. Microbiol.">
        <title>Complete genome sequence of Corynebacterium casei LMG S-19264T (=DSM 44701T), isolated from a smear-ripened cheese.</title>
        <authorList>
            <consortium name="US DOE Joint Genome Institute (JGI-PGF)"/>
            <person name="Walter F."/>
            <person name="Albersmeier A."/>
            <person name="Kalinowski J."/>
            <person name="Ruckert C."/>
        </authorList>
    </citation>
    <scope>NUCLEOTIDE SEQUENCE</scope>
    <source>
        <strain evidence="1">JCM 4434</strain>
    </source>
</reference>
<name>A0A8H9HH17_KITAU</name>
<evidence type="ECO:0008006" key="3">
    <source>
        <dbReference type="Google" id="ProtNLM"/>
    </source>
</evidence>
<organism evidence="1 2">
    <name type="scientific">Kitasatospora aureofaciens</name>
    <name type="common">Streptomyces aureofaciens</name>
    <dbReference type="NCBI Taxonomy" id="1894"/>
    <lineage>
        <taxon>Bacteria</taxon>
        <taxon>Bacillati</taxon>
        <taxon>Actinomycetota</taxon>
        <taxon>Actinomycetes</taxon>
        <taxon>Kitasatosporales</taxon>
        <taxon>Streptomycetaceae</taxon>
        <taxon>Kitasatospora</taxon>
    </lineage>
</organism>
<dbReference type="InterPro" id="IPR011094">
    <property type="entry name" value="Uncharacterised_LppY/LpqO"/>
</dbReference>